<proteinExistence type="predicted"/>
<protein>
    <submittedName>
        <fullName evidence="1">Uncharacterized protein</fullName>
    </submittedName>
</protein>
<comment type="caution">
    <text evidence="1">The sequence shown here is derived from an EMBL/GenBank/DDBJ whole genome shotgun (WGS) entry which is preliminary data.</text>
</comment>
<dbReference type="Proteomes" id="UP000580250">
    <property type="component" value="Unassembled WGS sequence"/>
</dbReference>
<reference evidence="1 2" key="1">
    <citation type="submission" date="2020-08" db="EMBL/GenBank/DDBJ databases">
        <authorList>
            <person name="Koutsovoulos G."/>
            <person name="Danchin GJ E."/>
        </authorList>
    </citation>
    <scope>NUCLEOTIDE SEQUENCE [LARGE SCALE GENOMIC DNA]</scope>
</reference>
<dbReference type="EMBL" id="CAJEWN010000050">
    <property type="protein sequence ID" value="CAD2152257.1"/>
    <property type="molecule type" value="Genomic_DNA"/>
</dbReference>
<sequence length="197" mass="23117">MTKAVRNLNKYVNFVKIKNKWREINSGYSDNKCINKNKKIGRCIKVYEFGNLINDGNIKYMFKNEGILHDVVYTENSFERPQYCSNYSLYYFEIKYKSVVEFNSDDKGMSIGLKNCSTRKNIRFRAKYATIYNEKDEGFKLGNNSFNNNDILGCGVVYPPTNKMFVESPYVFFTQNGNQIGKYLRYYAFISSHSTLF</sequence>
<dbReference type="AlphaFoldDB" id="A0A6V7UB35"/>
<accession>A0A6V7UB35</accession>
<name>A0A6V7UB35_MELEN</name>
<evidence type="ECO:0000313" key="2">
    <source>
        <dbReference type="Proteomes" id="UP000580250"/>
    </source>
</evidence>
<dbReference type="Gene3D" id="2.60.120.920">
    <property type="match status" value="1"/>
</dbReference>
<organism evidence="1 2">
    <name type="scientific">Meloidogyne enterolobii</name>
    <name type="common">Root-knot nematode worm</name>
    <name type="synonym">Meloidogyne mayaguensis</name>
    <dbReference type="NCBI Taxonomy" id="390850"/>
    <lineage>
        <taxon>Eukaryota</taxon>
        <taxon>Metazoa</taxon>
        <taxon>Ecdysozoa</taxon>
        <taxon>Nematoda</taxon>
        <taxon>Chromadorea</taxon>
        <taxon>Rhabditida</taxon>
        <taxon>Tylenchina</taxon>
        <taxon>Tylenchomorpha</taxon>
        <taxon>Tylenchoidea</taxon>
        <taxon>Meloidogynidae</taxon>
        <taxon>Meloidogyninae</taxon>
        <taxon>Meloidogyne</taxon>
    </lineage>
</organism>
<gene>
    <name evidence="1" type="ORF">MENT_LOCUS10678</name>
</gene>
<dbReference type="InterPro" id="IPR043136">
    <property type="entry name" value="B30.2/SPRY_sf"/>
</dbReference>
<evidence type="ECO:0000313" key="1">
    <source>
        <dbReference type="EMBL" id="CAD2152257.1"/>
    </source>
</evidence>